<reference evidence="9" key="1">
    <citation type="journal article" date="2019" name="Int. J. Syst. Evol. Microbiol.">
        <title>The Global Catalogue of Microorganisms (GCM) 10K type strain sequencing project: providing services to taxonomists for standard genome sequencing and annotation.</title>
        <authorList>
            <consortium name="The Broad Institute Genomics Platform"/>
            <consortium name="The Broad Institute Genome Sequencing Center for Infectious Disease"/>
            <person name="Wu L."/>
            <person name="Ma J."/>
        </authorList>
    </citation>
    <scope>NUCLEOTIDE SEQUENCE [LARGE SCALE GENOMIC DNA]</scope>
    <source>
        <strain evidence="9">DFY28</strain>
    </source>
</reference>
<dbReference type="InterPro" id="IPR042217">
    <property type="entry name" value="T4SS_VirB10/TrbI"/>
</dbReference>
<gene>
    <name evidence="8" type="ORF">ACFSC0_19935</name>
</gene>
<feature type="compositionally biased region" description="Polar residues" evidence="6">
    <location>
        <begin position="69"/>
        <end position="83"/>
    </location>
</feature>
<evidence type="ECO:0000256" key="6">
    <source>
        <dbReference type="SAM" id="MobiDB-lite"/>
    </source>
</evidence>
<evidence type="ECO:0000256" key="7">
    <source>
        <dbReference type="SAM" id="Phobius"/>
    </source>
</evidence>
<dbReference type="CDD" id="cd16429">
    <property type="entry name" value="VirB10"/>
    <property type="match status" value="1"/>
</dbReference>
<keyword evidence="4 7" id="KW-1133">Transmembrane helix</keyword>
<protein>
    <submittedName>
        <fullName evidence="8">TrbI/VirB10 family protein</fullName>
    </submittedName>
</protein>
<dbReference type="InterPro" id="IPR005498">
    <property type="entry name" value="T4SS_VirB10/TraB/TrbI"/>
</dbReference>
<comment type="subcellular location">
    <subcellularLocation>
        <location evidence="1">Membrane</location>
        <topology evidence="1">Single-pass membrane protein</topology>
    </subcellularLocation>
</comment>
<name>A0ABW4N736_9CAUL</name>
<evidence type="ECO:0000256" key="1">
    <source>
        <dbReference type="ARBA" id="ARBA00004167"/>
    </source>
</evidence>
<dbReference type="RefSeq" id="WP_377281713.1">
    <property type="nucleotide sequence ID" value="NZ_JBHRSI010000004.1"/>
</dbReference>
<dbReference type="EMBL" id="JBHUEY010000012">
    <property type="protein sequence ID" value="MFD1785676.1"/>
    <property type="molecule type" value="Genomic_DNA"/>
</dbReference>
<sequence>MTAAEPVPGKSPPPELPLRAAPPAAVRLRRSAVQIAVLGAAGVLASSLAWAFVVQPELRERARTRGQEPAQTAEGTVRPSETVTAAPASYDGLAGDQLPEPRRLAGERDAPATPDGRQPAPAGPAPVPRTAPRQARSLSTEARQSGLFFPASAQADRQREATDGPAAVERAEYGAAYSGHRLLPPLSPYELKAGTILPATLLTGIDTEGAGPVVATVTQNVFDTVSGRHLLVPQGTRLIGRHDGDSRYGDRRAFLVWERLILPNGKSLLLDKEPGVDAQGAVGVRGRVDRRLLPLMGAALLAGAVTTLGEVARGEDDGGGFWGDAGDAASIEAAQVGGRLIDRELDVRPAIRLRPGAHVRVLITRDLILEPYRP</sequence>
<feature type="transmembrane region" description="Helical" evidence="7">
    <location>
        <begin position="32"/>
        <end position="53"/>
    </location>
</feature>
<evidence type="ECO:0000313" key="8">
    <source>
        <dbReference type="EMBL" id="MFD1785676.1"/>
    </source>
</evidence>
<proteinExistence type="inferred from homology"/>
<evidence type="ECO:0000256" key="2">
    <source>
        <dbReference type="ARBA" id="ARBA00010265"/>
    </source>
</evidence>
<evidence type="ECO:0000313" key="9">
    <source>
        <dbReference type="Proteomes" id="UP001597237"/>
    </source>
</evidence>
<accession>A0ABW4N736</accession>
<keyword evidence="9" id="KW-1185">Reference proteome</keyword>
<comment type="caution">
    <text evidence="8">The sequence shown here is derived from an EMBL/GenBank/DDBJ whole genome shotgun (WGS) entry which is preliminary data.</text>
</comment>
<keyword evidence="5 7" id="KW-0472">Membrane</keyword>
<comment type="similarity">
    <text evidence="2">Belongs to the TrbI/VirB10 family.</text>
</comment>
<dbReference type="Proteomes" id="UP001597237">
    <property type="component" value="Unassembled WGS sequence"/>
</dbReference>
<dbReference type="Pfam" id="PF03743">
    <property type="entry name" value="TrbI"/>
    <property type="match status" value="1"/>
</dbReference>
<feature type="region of interest" description="Disordered" evidence="6">
    <location>
        <begin position="60"/>
        <end position="140"/>
    </location>
</feature>
<evidence type="ECO:0000256" key="3">
    <source>
        <dbReference type="ARBA" id="ARBA00022692"/>
    </source>
</evidence>
<dbReference type="Gene3D" id="2.40.128.260">
    <property type="entry name" value="Type IV secretion system, VirB10/TraB/TrbI"/>
    <property type="match status" value="1"/>
</dbReference>
<feature type="compositionally biased region" description="Basic and acidic residues" evidence="6">
    <location>
        <begin position="99"/>
        <end position="110"/>
    </location>
</feature>
<keyword evidence="3 7" id="KW-0812">Transmembrane</keyword>
<evidence type="ECO:0000256" key="4">
    <source>
        <dbReference type="ARBA" id="ARBA00022989"/>
    </source>
</evidence>
<organism evidence="8 9">
    <name type="scientific">Phenylobacterium terrae</name>
    <dbReference type="NCBI Taxonomy" id="2665495"/>
    <lineage>
        <taxon>Bacteria</taxon>
        <taxon>Pseudomonadati</taxon>
        <taxon>Pseudomonadota</taxon>
        <taxon>Alphaproteobacteria</taxon>
        <taxon>Caulobacterales</taxon>
        <taxon>Caulobacteraceae</taxon>
        <taxon>Phenylobacterium</taxon>
    </lineage>
</organism>
<evidence type="ECO:0000256" key="5">
    <source>
        <dbReference type="ARBA" id="ARBA00023136"/>
    </source>
</evidence>